<feature type="domain" description="Enolpyruvate transferase" evidence="21">
    <location>
        <begin position="353"/>
        <end position="778"/>
    </location>
</feature>
<dbReference type="GO" id="GO:0003855">
    <property type="term" value="F:3-dehydroquinate dehydratase activity"/>
    <property type="evidence" value="ECO:0007669"/>
    <property type="project" value="InterPro"/>
</dbReference>
<comment type="subcellular location">
    <subcellularLocation>
        <location evidence="2">Plastid</location>
        <location evidence="2">Chloroplast</location>
    </subcellularLocation>
</comment>
<dbReference type="GO" id="GO:0046872">
    <property type="term" value="F:metal ion binding"/>
    <property type="evidence" value="ECO:0007669"/>
    <property type="project" value="UniProtKB-KW"/>
</dbReference>
<dbReference type="SUPFAM" id="SSF55205">
    <property type="entry name" value="EPT/RTPC-like"/>
    <property type="match status" value="1"/>
</dbReference>
<dbReference type="GO" id="GO:0003856">
    <property type="term" value="F:3-dehydroquinate synthase activity"/>
    <property type="evidence" value="ECO:0007669"/>
    <property type="project" value="InterPro"/>
</dbReference>
<dbReference type="Pfam" id="PF01202">
    <property type="entry name" value="SKI"/>
    <property type="match status" value="1"/>
</dbReference>
<keyword evidence="11" id="KW-0418">Kinase</keyword>
<dbReference type="PROSITE" id="PS00104">
    <property type="entry name" value="EPSP_SYNTHASE_1"/>
    <property type="match status" value="1"/>
</dbReference>
<evidence type="ECO:0000256" key="11">
    <source>
        <dbReference type="ARBA" id="ARBA00022777"/>
    </source>
</evidence>
<evidence type="ECO:0008006" key="29">
    <source>
        <dbReference type="Google" id="ProtNLM"/>
    </source>
</evidence>
<dbReference type="KEGG" id="gtt:GUITHDRAFT_67756"/>
<dbReference type="Gene3D" id="3.40.50.10860">
    <property type="entry name" value="Leucine Dehydrogenase, chain A, domain 1"/>
    <property type="match status" value="1"/>
</dbReference>
<evidence type="ECO:0000259" key="23">
    <source>
        <dbReference type="Pfam" id="PF08501"/>
    </source>
</evidence>
<dbReference type="InterPro" id="IPR056179">
    <property type="entry name" value="DHQS_C"/>
</dbReference>
<dbReference type="FunFam" id="3.65.10.10:FF:000012">
    <property type="entry name" value="Pentafunctional AROM polypeptide"/>
    <property type="match status" value="1"/>
</dbReference>
<dbReference type="InterPro" id="IPR030960">
    <property type="entry name" value="DHQS/DOIS_N"/>
</dbReference>
<gene>
    <name evidence="26" type="ORF">GUITHDRAFT_67756</name>
</gene>
<reference evidence="26 28" key="1">
    <citation type="journal article" date="2012" name="Nature">
        <title>Algal genomes reveal evolutionary mosaicism and the fate of nucleomorphs.</title>
        <authorList>
            <consortium name="DOE Joint Genome Institute"/>
            <person name="Curtis B.A."/>
            <person name="Tanifuji G."/>
            <person name="Burki F."/>
            <person name="Gruber A."/>
            <person name="Irimia M."/>
            <person name="Maruyama S."/>
            <person name="Arias M.C."/>
            <person name="Ball S.G."/>
            <person name="Gile G.H."/>
            <person name="Hirakawa Y."/>
            <person name="Hopkins J.F."/>
            <person name="Kuo A."/>
            <person name="Rensing S.A."/>
            <person name="Schmutz J."/>
            <person name="Symeonidi A."/>
            <person name="Elias M."/>
            <person name="Eveleigh R.J."/>
            <person name="Herman E.K."/>
            <person name="Klute M.J."/>
            <person name="Nakayama T."/>
            <person name="Obornik M."/>
            <person name="Reyes-Prieto A."/>
            <person name="Armbrust E.V."/>
            <person name="Aves S.J."/>
            <person name="Beiko R.G."/>
            <person name="Coutinho P."/>
            <person name="Dacks J.B."/>
            <person name="Durnford D.G."/>
            <person name="Fast N.M."/>
            <person name="Green B.R."/>
            <person name="Grisdale C.J."/>
            <person name="Hempel F."/>
            <person name="Henrissat B."/>
            <person name="Hoppner M.P."/>
            <person name="Ishida K."/>
            <person name="Kim E."/>
            <person name="Koreny L."/>
            <person name="Kroth P.G."/>
            <person name="Liu Y."/>
            <person name="Malik S.B."/>
            <person name="Maier U.G."/>
            <person name="McRose D."/>
            <person name="Mock T."/>
            <person name="Neilson J.A."/>
            <person name="Onodera N.T."/>
            <person name="Poole A.M."/>
            <person name="Pritham E.J."/>
            <person name="Richards T.A."/>
            <person name="Rocap G."/>
            <person name="Roy S.W."/>
            <person name="Sarai C."/>
            <person name="Schaack S."/>
            <person name="Shirato S."/>
            <person name="Slamovits C.H."/>
            <person name="Spencer D.F."/>
            <person name="Suzuki S."/>
            <person name="Worden A.Z."/>
            <person name="Zauner S."/>
            <person name="Barry K."/>
            <person name="Bell C."/>
            <person name="Bharti A.K."/>
            <person name="Crow J.A."/>
            <person name="Grimwood J."/>
            <person name="Kramer R."/>
            <person name="Lindquist E."/>
            <person name="Lucas S."/>
            <person name="Salamov A."/>
            <person name="McFadden G.I."/>
            <person name="Lane C.E."/>
            <person name="Keeling P.J."/>
            <person name="Gray M.W."/>
            <person name="Grigoriev I.V."/>
            <person name="Archibald J.M."/>
        </authorList>
    </citation>
    <scope>NUCLEOTIDE SEQUENCE</scope>
    <source>
        <strain evidence="26 28">CCMP2712</strain>
    </source>
</reference>
<dbReference type="CDD" id="cd00464">
    <property type="entry name" value="SK"/>
    <property type="match status" value="1"/>
</dbReference>
<dbReference type="SUPFAM" id="SSF51735">
    <property type="entry name" value="NAD(P)-binding Rossmann-fold domains"/>
    <property type="match status" value="1"/>
</dbReference>
<evidence type="ECO:0000256" key="13">
    <source>
        <dbReference type="ARBA" id="ARBA00022840"/>
    </source>
</evidence>
<dbReference type="OrthoDB" id="197068at2759"/>
<feature type="domain" description="Shikimate dehydrogenase substrate binding N-terminal" evidence="23">
    <location>
        <begin position="1222"/>
        <end position="1303"/>
    </location>
</feature>
<dbReference type="Pfam" id="PF18317">
    <property type="entry name" value="SDH_C"/>
    <property type="match status" value="1"/>
</dbReference>
<evidence type="ECO:0000256" key="2">
    <source>
        <dbReference type="ARBA" id="ARBA00004229"/>
    </source>
</evidence>
<protein>
    <recommendedName>
        <fullName evidence="29">3-phosphoshikimate 1-carboxyvinyltransferase</fullName>
    </recommendedName>
</protein>
<evidence type="ECO:0000313" key="27">
    <source>
        <dbReference type="EnsemblProtists" id="EKX49636"/>
    </source>
</evidence>
<comment type="similarity">
    <text evidence="5">Belongs to the EPSP synthase family.</text>
</comment>
<proteinExistence type="inferred from homology"/>
<accession>L1JM26</accession>
<comment type="pathway">
    <text evidence="3">Metabolic intermediate biosynthesis; chorismate biosynthesis; chorismate from D-erythrose 4-phosphate and phosphoenolpyruvate: step 6/7.</text>
</comment>
<dbReference type="HOGENOM" id="CLU_001201_1_2_1"/>
<dbReference type="PROSITE" id="PS01128">
    <property type="entry name" value="SHIKIMATE_KINASE"/>
    <property type="match status" value="1"/>
</dbReference>
<evidence type="ECO:0000256" key="12">
    <source>
        <dbReference type="ARBA" id="ARBA00022833"/>
    </source>
</evidence>
<keyword evidence="6" id="KW-0963">Cytoplasm</keyword>
<organism evidence="26">
    <name type="scientific">Guillardia theta (strain CCMP2712)</name>
    <name type="common">Cryptophyte</name>
    <dbReference type="NCBI Taxonomy" id="905079"/>
    <lineage>
        <taxon>Eukaryota</taxon>
        <taxon>Cryptophyceae</taxon>
        <taxon>Pyrenomonadales</taxon>
        <taxon>Geminigeraceae</taxon>
        <taxon>Guillardia</taxon>
    </lineage>
</organism>
<dbReference type="InterPro" id="IPR041121">
    <property type="entry name" value="SDH_C"/>
</dbReference>
<dbReference type="OMA" id="SWANMSW"/>
<evidence type="ECO:0000259" key="24">
    <source>
        <dbReference type="Pfam" id="PF18317"/>
    </source>
</evidence>
<dbReference type="NCBIfam" id="TIGR01357">
    <property type="entry name" value="aroB"/>
    <property type="match status" value="1"/>
</dbReference>
<dbReference type="InterPro" id="IPR046346">
    <property type="entry name" value="Aminoacid_DH-like_N_sf"/>
</dbReference>
<dbReference type="InterPro" id="IPR016037">
    <property type="entry name" value="DHQ_synth_AroB"/>
</dbReference>
<dbReference type="SUPFAM" id="SSF56796">
    <property type="entry name" value="Dehydroquinate synthase-like"/>
    <property type="match status" value="1"/>
</dbReference>
<reference evidence="27" key="3">
    <citation type="submission" date="2016-03" db="UniProtKB">
        <authorList>
            <consortium name="EnsemblProtists"/>
        </authorList>
    </citation>
    <scope>IDENTIFICATION</scope>
</reference>
<evidence type="ECO:0000256" key="19">
    <source>
        <dbReference type="ARBA" id="ARBA00044633"/>
    </source>
</evidence>
<evidence type="ECO:0000256" key="14">
    <source>
        <dbReference type="ARBA" id="ARBA00022857"/>
    </source>
</evidence>
<feature type="domain" description="SDH C-terminal" evidence="24">
    <location>
        <begin position="1458"/>
        <end position="1484"/>
    </location>
</feature>
<evidence type="ECO:0000256" key="17">
    <source>
        <dbReference type="ARBA" id="ARBA00023239"/>
    </source>
</evidence>
<feature type="non-terminal residue" evidence="26">
    <location>
        <position position="1"/>
    </location>
</feature>
<dbReference type="GO" id="GO:0009507">
    <property type="term" value="C:chloroplast"/>
    <property type="evidence" value="ECO:0007669"/>
    <property type="project" value="UniProtKB-SubCell"/>
</dbReference>
<comment type="cofactor">
    <cofactor evidence="1">
        <name>Zn(2+)</name>
        <dbReference type="ChEBI" id="CHEBI:29105"/>
    </cofactor>
</comment>
<dbReference type="PRINTS" id="PR01100">
    <property type="entry name" value="SHIKIMTKNASE"/>
</dbReference>
<evidence type="ECO:0000256" key="16">
    <source>
        <dbReference type="ARBA" id="ARBA00023141"/>
    </source>
</evidence>
<keyword evidence="13" id="KW-0067">ATP-binding</keyword>
<dbReference type="STRING" id="905079.L1JM26"/>
<keyword evidence="9" id="KW-0479">Metal-binding</keyword>
<dbReference type="GeneID" id="17306319"/>
<keyword evidence="10" id="KW-0547">Nucleotide-binding</keyword>
<comment type="catalytic activity">
    <reaction evidence="19">
        <text>3-phosphoshikimate + phosphoenolpyruvate = 5-O-(1-carboxyvinyl)-3-phosphoshikimate + phosphate</text>
        <dbReference type="Rhea" id="RHEA:21256"/>
        <dbReference type="ChEBI" id="CHEBI:43474"/>
        <dbReference type="ChEBI" id="CHEBI:57701"/>
        <dbReference type="ChEBI" id="CHEBI:58702"/>
        <dbReference type="ChEBI" id="CHEBI:145989"/>
        <dbReference type="EC" id="2.5.1.19"/>
    </reaction>
    <physiologicalReaction direction="left-to-right" evidence="19">
        <dbReference type="Rhea" id="RHEA:21257"/>
    </physiologicalReaction>
</comment>
<keyword evidence="15" id="KW-0560">Oxidoreductase</keyword>
<dbReference type="PROSITE" id="PS00885">
    <property type="entry name" value="EPSP_SYNTHASE_2"/>
    <property type="match status" value="1"/>
</dbReference>
<dbReference type="UniPathway" id="UPA00053">
    <property type="reaction ID" value="UER00088"/>
</dbReference>
<dbReference type="Gene3D" id="3.40.50.1970">
    <property type="match status" value="1"/>
</dbReference>
<dbReference type="InterPro" id="IPR036968">
    <property type="entry name" value="Enolpyruvate_Tfrase_sf"/>
</dbReference>
<evidence type="ECO:0000313" key="26">
    <source>
        <dbReference type="EMBL" id="EKX49636.1"/>
    </source>
</evidence>
<dbReference type="NCBIfam" id="TIGR01356">
    <property type="entry name" value="aroA"/>
    <property type="match status" value="1"/>
</dbReference>
<dbReference type="SUPFAM" id="SSF51569">
    <property type="entry name" value="Aldolase"/>
    <property type="match status" value="1"/>
</dbReference>
<dbReference type="EMBL" id="JH992981">
    <property type="protein sequence ID" value="EKX49636.1"/>
    <property type="molecule type" value="Genomic_DNA"/>
</dbReference>
<dbReference type="HAMAP" id="MF_00210">
    <property type="entry name" value="EPSP_synth"/>
    <property type="match status" value="1"/>
</dbReference>
<dbReference type="InterPro" id="IPR000623">
    <property type="entry name" value="Shikimate_kinase/TSH1"/>
</dbReference>
<dbReference type="SUPFAM" id="SSF53223">
    <property type="entry name" value="Aminoacid dehydrogenase-like, N-terminal domain"/>
    <property type="match status" value="1"/>
</dbReference>
<dbReference type="GO" id="GO:0003866">
    <property type="term" value="F:3-phosphoshikimate 1-carboxyvinyltransferase activity"/>
    <property type="evidence" value="ECO:0007669"/>
    <property type="project" value="UniProtKB-EC"/>
</dbReference>
<evidence type="ECO:0000256" key="7">
    <source>
        <dbReference type="ARBA" id="ARBA00022605"/>
    </source>
</evidence>
<evidence type="ECO:0000256" key="8">
    <source>
        <dbReference type="ARBA" id="ARBA00022679"/>
    </source>
</evidence>
<dbReference type="PIRSF" id="PIRSF000514">
    <property type="entry name" value="Pentafunct_AroM"/>
    <property type="match status" value="1"/>
</dbReference>
<dbReference type="GO" id="GO:0009073">
    <property type="term" value="P:aromatic amino acid family biosynthetic process"/>
    <property type="evidence" value="ECO:0007669"/>
    <property type="project" value="UniProtKB-KW"/>
</dbReference>
<keyword evidence="17" id="KW-0456">Lyase</keyword>
<evidence type="ECO:0000256" key="20">
    <source>
        <dbReference type="ARBA" id="ARBA00048567"/>
    </source>
</evidence>
<reference evidence="28" key="2">
    <citation type="submission" date="2012-11" db="EMBL/GenBank/DDBJ databases">
        <authorList>
            <person name="Kuo A."/>
            <person name="Curtis B.A."/>
            <person name="Tanifuji G."/>
            <person name="Burki F."/>
            <person name="Gruber A."/>
            <person name="Irimia M."/>
            <person name="Maruyama S."/>
            <person name="Arias M.C."/>
            <person name="Ball S.G."/>
            <person name="Gile G.H."/>
            <person name="Hirakawa Y."/>
            <person name="Hopkins J.F."/>
            <person name="Rensing S.A."/>
            <person name="Schmutz J."/>
            <person name="Symeonidi A."/>
            <person name="Elias M."/>
            <person name="Eveleigh R.J."/>
            <person name="Herman E.K."/>
            <person name="Klute M.J."/>
            <person name="Nakayama T."/>
            <person name="Obornik M."/>
            <person name="Reyes-Prieto A."/>
            <person name="Armbrust E.V."/>
            <person name="Aves S.J."/>
            <person name="Beiko R.G."/>
            <person name="Coutinho P."/>
            <person name="Dacks J.B."/>
            <person name="Durnford D.G."/>
            <person name="Fast N.M."/>
            <person name="Green B.R."/>
            <person name="Grisdale C."/>
            <person name="Hempe F."/>
            <person name="Henrissat B."/>
            <person name="Hoppner M.P."/>
            <person name="Ishida K.-I."/>
            <person name="Kim E."/>
            <person name="Koreny L."/>
            <person name="Kroth P.G."/>
            <person name="Liu Y."/>
            <person name="Malik S.-B."/>
            <person name="Maier U.G."/>
            <person name="McRose D."/>
            <person name="Mock T."/>
            <person name="Neilson J.A."/>
            <person name="Onodera N.T."/>
            <person name="Poole A.M."/>
            <person name="Pritham E.J."/>
            <person name="Richards T.A."/>
            <person name="Rocap G."/>
            <person name="Roy S.W."/>
            <person name="Sarai C."/>
            <person name="Schaack S."/>
            <person name="Shirato S."/>
            <person name="Slamovits C.H."/>
            <person name="Spencer D.F."/>
            <person name="Suzuki S."/>
            <person name="Worden A.Z."/>
            <person name="Zauner S."/>
            <person name="Barry K."/>
            <person name="Bell C."/>
            <person name="Bharti A.K."/>
            <person name="Crow J.A."/>
            <person name="Grimwood J."/>
            <person name="Kramer R."/>
            <person name="Lindquist E."/>
            <person name="Lucas S."/>
            <person name="Salamov A."/>
            <person name="McFadden G.I."/>
            <person name="Lane C.E."/>
            <person name="Keeling P.J."/>
            <person name="Gray M.W."/>
            <person name="Grigoriev I.V."/>
            <person name="Archibald J.M."/>
        </authorList>
    </citation>
    <scope>NUCLEOTIDE SEQUENCE</scope>
    <source>
        <strain evidence="28">CCMP2712</strain>
    </source>
</reference>
<comment type="pathway">
    <text evidence="4">Metabolic intermediate biosynthesis; chorismate biosynthesis; chorismate from D-erythrose 4-phosphate and phosphoenolpyruvate: step 5/7.</text>
</comment>
<dbReference type="GO" id="GO:0005524">
    <property type="term" value="F:ATP binding"/>
    <property type="evidence" value="ECO:0007669"/>
    <property type="project" value="UniProtKB-KW"/>
</dbReference>
<keyword evidence="7" id="KW-0028">Amino-acid biosynthesis</keyword>
<dbReference type="Gene3D" id="3.40.50.720">
    <property type="entry name" value="NAD(P)-binding Rossmann-like Domain"/>
    <property type="match status" value="1"/>
</dbReference>
<dbReference type="eggNOG" id="KOG0692">
    <property type="taxonomic scope" value="Eukaryota"/>
</dbReference>
<dbReference type="CDD" id="cd08195">
    <property type="entry name" value="DHQS"/>
    <property type="match status" value="1"/>
</dbReference>
<dbReference type="Pfam" id="PF01487">
    <property type="entry name" value="DHquinase_I"/>
    <property type="match status" value="1"/>
</dbReference>
<dbReference type="Proteomes" id="UP000011087">
    <property type="component" value="Unassembled WGS sequence"/>
</dbReference>
<keyword evidence="16" id="KW-0057">Aromatic amino acid biosynthesis</keyword>
<dbReference type="CDD" id="cd00502">
    <property type="entry name" value="DHQase_I"/>
    <property type="match status" value="1"/>
</dbReference>
<dbReference type="Gene3D" id="3.20.20.70">
    <property type="entry name" value="Aldolase class I"/>
    <property type="match status" value="1"/>
</dbReference>
<dbReference type="InterPro" id="IPR023193">
    <property type="entry name" value="EPSP_synthase_CS"/>
</dbReference>
<keyword evidence="8" id="KW-0808">Transferase</keyword>
<evidence type="ECO:0000259" key="22">
    <source>
        <dbReference type="Pfam" id="PF01761"/>
    </source>
</evidence>
<dbReference type="InterPro" id="IPR027417">
    <property type="entry name" value="P-loop_NTPase"/>
</dbReference>
<evidence type="ECO:0000256" key="15">
    <source>
        <dbReference type="ARBA" id="ARBA00023002"/>
    </source>
</evidence>
<dbReference type="HAMAP" id="MF_00109">
    <property type="entry name" value="Shikimate_kinase"/>
    <property type="match status" value="1"/>
</dbReference>
<evidence type="ECO:0000256" key="1">
    <source>
        <dbReference type="ARBA" id="ARBA00001947"/>
    </source>
</evidence>
<dbReference type="Pfam" id="PF08501">
    <property type="entry name" value="Shikimate_dh_N"/>
    <property type="match status" value="1"/>
</dbReference>
<feature type="domain" description="3-dehydroquinate synthase N-terminal" evidence="22">
    <location>
        <begin position="43"/>
        <end position="152"/>
    </location>
</feature>
<dbReference type="GO" id="GO:0009423">
    <property type="term" value="P:chorismate biosynthetic process"/>
    <property type="evidence" value="ECO:0007669"/>
    <property type="project" value="UniProtKB-UniPathway"/>
</dbReference>
<dbReference type="EnsemblProtists" id="EKX49636">
    <property type="protein sequence ID" value="EKX49636"/>
    <property type="gene ID" value="GUITHDRAFT_67756"/>
</dbReference>
<dbReference type="PANTHER" id="PTHR21090:SF5">
    <property type="entry name" value="PENTAFUNCTIONAL AROM POLYPEPTIDE"/>
    <property type="match status" value="1"/>
</dbReference>
<dbReference type="PaxDb" id="55529-EKX49636"/>
<keyword evidence="14" id="KW-0521">NADP</keyword>
<evidence type="ECO:0000256" key="3">
    <source>
        <dbReference type="ARBA" id="ARBA00004811"/>
    </source>
</evidence>
<evidence type="ECO:0000313" key="28">
    <source>
        <dbReference type="Proteomes" id="UP000011087"/>
    </source>
</evidence>
<dbReference type="InterPro" id="IPR013708">
    <property type="entry name" value="Shikimate_DH-bd_N"/>
</dbReference>
<dbReference type="FunFam" id="3.40.50.1970:FF:000007">
    <property type="entry name" value="Pentafunctional AROM polypeptide"/>
    <property type="match status" value="1"/>
</dbReference>
<dbReference type="InterPro" id="IPR001381">
    <property type="entry name" value="DHquinase_I"/>
</dbReference>
<dbReference type="GO" id="GO:0008652">
    <property type="term" value="P:amino acid biosynthetic process"/>
    <property type="evidence" value="ECO:0007669"/>
    <property type="project" value="UniProtKB-KW"/>
</dbReference>
<sequence>QEIVQAVPAHAYILIADENVFALYGEKFIQKFSKTGKTLHVKVLPSGETTKDRKVKEEVEDYMLEMKMNRDSCCIAMGGGVIGDLTGYIAATYMRGVPFVQIPTTLLAMVDASVGGKTAVNTPMGKNLIGAFHQPVVVYMDMAFLDGFSKRDPKRAEREFRAGIAEIIKTGAIWDASLFEVCEQKVELIQSRDHAVLNEIVRRSVAIKAEVVTLDPKEGGLRAILNWGHTVGHAVEGLCGMADYSDGLLHGECVAIGMVLESNLARAMGLLHSSAVGRIIRCIQAYNLPIKIPEALHIDDIMKKMMGDKKNTGGKLKCVLLDRIGHCYEPKASMVDVELVRMVCSPNISPVPSGPLSGTVRVPGSKSVSNRVLPLAVMGRGDCRIKGLLHSDDTQRCMEALCLLHPQGEAAFEWEEGGEVLRVSGTNGNLRVPKQELYLGNSGTSARFLSGVATVIKEEGGSVVITGNKRMKQRPIKDMVDALVKFGCTIEYLEGEGCPPIKIVSKGLNGGTITMSAQISSQYVSGILLAAPLAQGDLTLQLEEDKPISEPYVDMTVGMMREFGVQVQKPSSNSYLIPSSGYTNPPVYEVEADASAATYPLAIAAITGGRVTCEAVGAGSVQGDANFCHLLAKMGCKVEQTPSSTTVEGPPAGQLMGLGEIDMESMTDAFMTAAVLAAVAKGKTMIRGVANQRVKECNRILVMVEELGKCGVVCRELSDGIEIEGAGGVEGLRGATILCHDDHRIAMSFGVLGCLLPGLIITEKECVEKTYPEFWDHLRLKLRAQLMSADSHIHLEGSKATDPHCILIGMRGAGKTTMGKELARRTKREFVDMDDVAVAEIGMQIIDFVHANGWPKFRELEAALLKRVLQEKKRGCIIACGGGIVETEECREGLKAAAQAGHMVVHMMRDIREIEELLTSDPSRPKLPEPPAVAWTRREPLYKQCSTHEFLILSAAEEGEAAHEELFSLVDRFLRSQLAPVVEDSITISLTYPDMKEASSYIPEIERGADVLEFRVDLLSDCSLLNARLQHAILRRVATLPILWTVRSVSQGGKFAGSEEEMLALLQLGLRLGCEFVDVESCWSTAMCKAVVDKKGSSRVVASFHDFSERAYTAEELEKLFLRLRMQGGADVVKVAIRTTKATQVADMQHAINRFRARSSLPAVGLCMGEEGKLSRVLNKFLTFSTHPLLPGTAAPGQLVAEDIRRLKVELGLLPATCSFFLFGSPIAKSASPAMHNAAFAACGLKGWSYERCETADVSVALETISSASFGGGSVTIPLKEELLPHMHILTDSARRIGAVNTITVKRGGDGSRILIGDNTDWVAIHRLVQDRLNMRRLAQGGEPRVLLVGAGGTARAAMYALKKLRGITGPVLVYNRTKSRAEALAAEFGAEVVEDLSSVTQLGVIVSTIPPDGHAVIPETLLQARPIMLDASYLPGGTSLSQRAAAAGCDLIIGPHMLFEQATYQSERWTGRKARRSVMAKAICSHFGAESGLQALLAHEMKGQ</sequence>
<dbReference type="GO" id="GO:0004765">
    <property type="term" value="F:shikimate kinase activity"/>
    <property type="evidence" value="ECO:0007669"/>
    <property type="project" value="UniProtKB-EC"/>
</dbReference>
<evidence type="ECO:0000256" key="6">
    <source>
        <dbReference type="ARBA" id="ARBA00022490"/>
    </source>
</evidence>
<keyword evidence="18" id="KW-0511">Multifunctional enzyme</keyword>
<dbReference type="Gene3D" id="1.20.1090.10">
    <property type="entry name" value="Dehydroquinate synthase-like - alpha domain"/>
    <property type="match status" value="1"/>
</dbReference>
<dbReference type="InterPro" id="IPR023000">
    <property type="entry name" value="Shikimate_kinase_CS"/>
</dbReference>
<keyword evidence="12" id="KW-0862">Zinc</keyword>
<evidence type="ECO:0000256" key="9">
    <source>
        <dbReference type="ARBA" id="ARBA00022723"/>
    </source>
</evidence>
<keyword evidence="28" id="KW-1185">Reference proteome</keyword>
<dbReference type="Pfam" id="PF24621">
    <property type="entry name" value="DHQS_C"/>
    <property type="match status" value="1"/>
</dbReference>
<evidence type="ECO:0000256" key="4">
    <source>
        <dbReference type="ARBA" id="ARBA00004842"/>
    </source>
</evidence>
<dbReference type="InterPro" id="IPR031322">
    <property type="entry name" value="Shikimate/glucono_kinase"/>
</dbReference>
<dbReference type="InterPro" id="IPR036291">
    <property type="entry name" value="NAD(P)-bd_dom_sf"/>
</dbReference>
<dbReference type="RefSeq" id="XP_005836616.1">
    <property type="nucleotide sequence ID" value="XM_005836559.1"/>
</dbReference>
<feature type="domain" description="3-dehydroquinate synthase C-terminal" evidence="25">
    <location>
        <begin position="163"/>
        <end position="311"/>
    </location>
</feature>
<dbReference type="NCBIfam" id="TIGR01093">
    <property type="entry name" value="aroD"/>
    <property type="match status" value="1"/>
</dbReference>
<evidence type="ECO:0000256" key="5">
    <source>
        <dbReference type="ARBA" id="ARBA00009948"/>
    </source>
</evidence>
<dbReference type="PANTHER" id="PTHR21090">
    <property type="entry name" value="AROM/DEHYDROQUINATE SYNTHASE"/>
    <property type="match status" value="1"/>
</dbReference>
<dbReference type="CDD" id="cd01556">
    <property type="entry name" value="EPSP_synthase"/>
    <property type="match status" value="1"/>
</dbReference>
<dbReference type="InterPro" id="IPR006264">
    <property type="entry name" value="EPSP_synthase"/>
</dbReference>
<dbReference type="Pfam" id="PF01761">
    <property type="entry name" value="DHQ_synthase"/>
    <property type="match status" value="1"/>
</dbReference>
<dbReference type="InterPro" id="IPR013792">
    <property type="entry name" value="RNA3'P_cycl/enolpyr_Trfase_a/b"/>
</dbReference>
<evidence type="ECO:0000259" key="21">
    <source>
        <dbReference type="Pfam" id="PF00275"/>
    </source>
</evidence>
<evidence type="ECO:0000256" key="10">
    <source>
        <dbReference type="ARBA" id="ARBA00022741"/>
    </source>
</evidence>
<comment type="catalytic activity">
    <reaction evidence="20">
        <text>shikimate + ATP = 3-phosphoshikimate + ADP + H(+)</text>
        <dbReference type="Rhea" id="RHEA:13121"/>
        <dbReference type="ChEBI" id="CHEBI:15378"/>
        <dbReference type="ChEBI" id="CHEBI:30616"/>
        <dbReference type="ChEBI" id="CHEBI:36208"/>
        <dbReference type="ChEBI" id="CHEBI:145989"/>
        <dbReference type="ChEBI" id="CHEBI:456216"/>
        <dbReference type="EC" id="2.7.1.71"/>
    </reaction>
</comment>
<dbReference type="Gene3D" id="3.40.50.300">
    <property type="entry name" value="P-loop containing nucleotide triphosphate hydrolases"/>
    <property type="match status" value="1"/>
</dbReference>
<dbReference type="Gene3D" id="3.65.10.10">
    <property type="entry name" value="Enolpyruvate transferase domain"/>
    <property type="match status" value="2"/>
</dbReference>
<dbReference type="InterPro" id="IPR008289">
    <property type="entry name" value="Pentafunct_AroM"/>
</dbReference>
<evidence type="ECO:0000256" key="18">
    <source>
        <dbReference type="ARBA" id="ARBA00023268"/>
    </source>
</evidence>
<dbReference type="SUPFAM" id="SSF52540">
    <property type="entry name" value="P-loop containing nucleoside triphosphate hydrolases"/>
    <property type="match status" value="1"/>
</dbReference>
<dbReference type="Pfam" id="PF00275">
    <property type="entry name" value="EPSP_synthase"/>
    <property type="match status" value="1"/>
</dbReference>
<evidence type="ECO:0000259" key="25">
    <source>
        <dbReference type="Pfam" id="PF24621"/>
    </source>
</evidence>
<dbReference type="InterPro" id="IPR013785">
    <property type="entry name" value="Aldolase_TIM"/>
</dbReference>
<dbReference type="GO" id="GO:0004764">
    <property type="term" value="F:shikimate 3-dehydrogenase (NADP+) activity"/>
    <property type="evidence" value="ECO:0007669"/>
    <property type="project" value="InterPro"/>
</dbReference>
<dbReference type="InterPro" id="IPR001986">
    <property type="entry name" value="Enolpyruvate_Tfrase_dom"/>
</dbReference>
<name>L1JM26_GUITC</name>